<dbReference type="GO" id="GO:0050660">
    <property type="term" value="F:flavin adenine dinucleotide binding"/>
    <property type="evidence" value="ECO:0007669"/>
    <property type="project" value="UniProtKB-UniRule"/>
</dbReference>
<keyword evidence="6 8" id="KW-0594">Phospholipid biosynthesis</keyword>
<feature type="binding site" evidence="8">
    <location>
        <position position="289"/>
    </location>
    <ligand>
        <name>FAD</name>
        <dbReference type="ChEBI" id="CHEBI:57692"/>
    </ligand>
</feature>
<dbReference type="InterPro" id="IPR054715">
    <property type="entry name" value="GGR_cat"/>
</dbReference>
<feature type="binding site" evidence="8">
    <location>
        <position position="46"/>
    </location>
    <ligand>
        <name>FAD</name>
        <dbReference type="ChEBI" id="CHEBI:57692"/>
    </ligand>
</feature>
<comment type="catalytic activity">
    <reaction evidence="8">
        <text>CDP-2,3-bis-O-(geranylgeranyl)-sn-glycerol + 8 AH2 = CDP-2,3-bis-O-(phytanyl)-sn-glycerol + 8 A</text>
        <dbReference type="Rhea" id="RHEA:84207"/>
        <dbReference type="ChEBI" id="CHEBI:13193"/>
        <dbReference type="ChEBI" id="CHEBI:17499"/>
        <dbReference type="ChEBI" id="CHEBI:58838"/>
        <dbReference type="ChEBI" id="CHEBI:74004"/>
    </reaction>
</comment>
<feature type="binding site" evidence="8">
    <location>
        <position position="290"/>
    </location>
    <ligand>
        <name>FAD</name>
        <dbReference type="ChEBI" id="CHEBI:57692"/>
    </ligand>
</feature>
<dbReference type="SUPFAM" id="SSF51905">
    <property type="entry name" value="FAD/NAD(P)-binding domain"/>
    <property type="match status" value="1"/>
</dbReference>
<dbReference type="InterPro" id="IPR036188">
    <property type="entry name" value="FAD/NAD-bd_sf"/>
</dbReference>
<evidence type="ECO:0000256" key="3">
    <source>
        <dbReference type="ARBA" id="ARBA00022827"/>
    </source>
</evidence>
<dbReference type="GO" id="GO:0046474">
    <property type="term" value="P:glycerophospholipid biosynthetic process"/>
    <property type="evidence" value="ECO:0007669"/>
    <property type="project" value="UniProtKB-UniRule"/>
</dbReference>
<comment type="cofactor">
    <cofactor evidence="8">
        <name>FAD</name>
        <dbReference type="ChEBI" id="CHEBI:57692"/>
    </cofactor>
    <text evidence="8">Binds 1 FAD per subunit.</text>
</comment>
<dbReference type="Gene3D" id="3.30.9.10">
    <property type="entry name" value="D-Amino Acid Oxidase, subunit A, domain 2"/>
    <property type="match status" value="1"/>
</dbReference>
<evidence type="ECO:0000256" key="5">
    <source>
        <dbReference type="ARBA" id="ARBA00023098"/>
    </source>
</evidence>
<evidence type="ECO:0000313" key="11">
    <source>
        <dbReference type="Proteomes" id="UP000062043"/>
    </source>
</evidence>
<dbReference type="PRINTS" id="PR00420">
    <property type="entry name" value="RNGMNOXGNASE"/>
</dbReference>
<dbReference type="UniPathway" id="UPA00940"/>
<feature type="domain" description="Digeranylgeranylglycerophospholipid reductase catalytic" evidence="9">
    <location>
        <begin position="177"/>
        <end position="258"/>
    </location>
</feature>
<feature type="binding site" evidence="8">
    <location>
        <position position="330"/>
    </location>
    <ligand>
        <name>a 2,3-bis-O-(geranylgeranyl)-sn-glycerol 1-phospholipid</name>
        <dbReference type="ChEBI" id="CHEBI:138140"/>
    </ligand>
</feature>
<dbReference type="Proteomes" id="UP000062043">
    <property type="component" value="Chromosome"/>
</dbReference>
<gene>
    <name evidence="10" type="ORF">X802_10265</name>
</gene>
<dbReference type="InterPro" id="IPR023590">
    <property type="entry name" value="DGGGPL_reductase"/>
</dbReference>
<dbReference type="PANTHER" id="PTHR42685">
    <property type="entry name" value="GERANYLGERANYL DIPHOSPHATE REDUCTASE"/>
    <property type="match status" value="1"/>
</dbReference>
<evidence type="ECO:0000256" key="1">
    <source>
        <dbReference type="ARBA" id="ARBA00022516"/>
    </source>
</evidence>
<reference evidence="10 11" key="1">
    <citation type="submission" date="2014-01" db="EMBL/GenBank/DDBJ databases">
        <title>Genome sequencing of Thermococcus guaymasensis.</title>
        <authorList>
            <person name="Zhang X."/>
            <person name="Alvare G."/>
            <person name="Fristensky B."/>
            <person name="Chen L."/>
            <person name="Suen T."/>
            <person name="Chen Q."/>
            <person name="Ma K."/>
        </authorList>
    </citation>
    <scope>NUCLEOTIDE SEQUENCE [LARGE SCALE GENOMIC DNA]</scope>
    <source>
        <strain evidence="10 11">DSM 11113</strain>
    </source>
</reference>
<feature type="binding site" evidence="8">
    <location>
        <position position="16"/>
    </location>
    <ligand>
        <name>FAD</name>
        <dbReference type="ChEBI" id="CHEBI:57692"/>
    </ligand>
</feature>
<feature type="binding site" evidence="8">
    <location>
        <position position="366"/>
    </location>
    <ligand>
        <name>a 2,3-bis-O-(geranylgeranyl)-sn-glycerol 1-phospholipid</name>
        <dbReference type="ChEBI" id="CHEBI:138140"/>
    </ligand>
</feature>
<dbReference type="GO" id="GO:0016628">
    <property type="term" value="F:oxidoreductase activity, acting on the CH-CH group of donors, NAD or NADP as acceptor"/>
    <property type="evidence" value="ECO:0007669"/>
    <property type="project" value="InterPro"/>
</dbReference>
<evidence type="ECO:0000256" key="6">
    <source>
        <dbReference type="ARBA" id="ARBA00023209"/>
    </source>
</evidence>
<protein>
    <recommendedName>
        <fullName evidence="8">Digeranylgeranylglycerophospholipid reductase</fullName>
        <shortName evidence="8">DGGGPL reductase</shortName>
        <ecNumber evidence="8">1.3.-.-</ecNumber>
    </recommendedName>
    <alternativeName>
        <fullName evidence="8">2,3-bis-O-geranylgeranylglyceryl phosphate reductase</fullName>
    </alternativeName>
    <alternativeName>
        <fullName evidence="8">Geranylgeranyl reductase</fullName>
        <shortName evidence="8">GGR</shortName>
    </alternativeName>
</protein>
<feature type="binding site" evidence="8">
    <location>
        <position position="47"/>
    </location>
    <ligand>
        <name>FAD</name>
        <dbReference type="ChEBI" id="CHEBI:57692"/>
    </ligand>
</feature>
<evidence type="ECO:0000256" key="8">
    <source>
        <dbReference type="HAMAP-Rule" id="MF_01287"/>
    </source>
</evidence>
<comment type="pathway">
    <text evidence="8">Membrane lipid metabolism; glycerophospholipid metabolism.</text>
</comment>
<dbReference type="Gene3D" id="3.50.50.60">
    <property type="entry name" value="FAD/NAD(P)-binding domain"/>
    <property type="match status" value="1"/>
</dbReference>
<dbReference type="GO" id="GO:0045550">
    <property type="term" value="F:geranylgeranyl reductase activity"/>
    <property type="evidence" value="ECO:0007669"/>
    <property type="project" value="InterPro"/>
</dbReference>
<dbReference type="InterPro" id="IPR011777">
    <property type="entry name" value="Geranylgeranyl_Rdtase_fam"/>
</dbReference>
<keyword evidence="1 8" id="KW-0444">Lipid biosynthesis</keyword>
<dbReference type="GO" id="GO:0016020">
    <property type="term" value="C:membrane"/>
    <property type="evidence" value="ECO:0007669"/>
    <property type="project" value="GOC"/>
</dbReference>
<evidence type="ECO:0000313" key="10">
    <source>
        <dbReference type="EMBL" id="AJC72493.1"/>
    </source>
</evidence>
<dbReference type="KEGG" id="tgy:X802_10265"/>
<evidence type="ECO:0000259" key="9">
    <source>
        <dbReference type="Pfam" id="PF22578"/>
    </source>
</evidence>
<comment type="function">
    <text evidence="8">Is involved in the reduction of 2,3-digeranylgeranylglycerophospholipids (unsaturated archaeols) into 2,3-diphytanylglycerophospholipids (saturated archaeols) in the biosynthesis of archaeal membrane lipids. Catalyzes the formation of archaetidic acid (2,3-di-O-phytanyl-sn-glyceryl phosphate) from 2,3-di-O-geranylgeranylglyceryl phosphate (DGGGP) via the hydrogenation of each double bond of the isoprenoid chains. Is also probably able to reduce double bonds of geranyl groups in CDP-2,3-bis-O-(geranylgeranyl)-sn-glycerol and archaetidylserine, thus acting at various stages in the biosynthesis of archaeal membrane lipids.</text>
</comment>
<keyword evidence="2 8" id="KW-0285">Flavoprotein</keyword>
<sequence length="398" mass="44363">MREMKYDVVVVGAGIAGPIVARNVARAGFSVLLIDKKAAIGTPKQCAEGISIKVFEKYDIPYDKRFINREIYGAKLYSPSGYELEMRYKEVSGVILERKVFDKMLAYYAAKAGADVLARTEATDVIRKEGKIAGIKARHEGEPVEIYADVIVAADGVESTIARKAGINTYAPPHEFDSAYEYEMLIEGFDPDMIHLWFGNEIAPRGYVWVFPKDEDRANVGIGINSDNPQTAKYYLDKWLKENKIPAKKLLEINVGLVPVGGFVKELAKDNVVVVGDAARQVNPMHGGGMAEAMNAGTIASKWIVKALEEENISLLQNYTKEWWETDGKRLERVLKVRHVTEKLTDEDLDIFIQVLSGADTEKIAGGDYGEVIKALLKHPKVILSPRRTMLLTELLWP</sequence>
<comment type="similarity">
    <text evidence="8">Belongs to the geranylgeranyl reductase family. DGGGPL reductase subfamily.</text>
</comment>
<dbReference type="STRING" id="1432656.X802_10265"/>
<dbReference type="NCBIfam" id="TIGR02032">
    <property type="entry name" value="GG-red-SF"/>
    <property type="match status" value="1"/>
</dbReference>
<evidence type="ECO:0000256" key="2">
    <source>
        <dbReference type="ARBA" id="ARBA00022630"/>
    </source>
</evidence>
<evidence type="ECO:0000256" key="7">
    <source>
        <dbReference type="ARBA" id="ARBA00023264"/>
    </source>
</evidence>
<organism evidence="10 11">
    <name type="scientific">Thermococcus guaymasensis DSM 11113</name>
    <dbReference type="NCBI Taxonomy" id="1432656"/>
    <lineage>
        <taxon>Archaea</taxon>
        <taxon>Methanobacteriati</taxon>
        <taxon>Methanobacteriota</taxon>
        <taxon>Thermococci</taxon>
        <taxon>Thermococcales</taxon>
        <taxon>Thermococcaceae</taxon>
        <taxon>Thermococcus</taxon>
    </lineage>
</organism>
<feature type="binding site" evidence="8">
    <location>
        <position position="277"/>
    </location>
    <ligand>
        <name>FAD</name>
        <dbReference type="ChEBI" id="CHEBI:57692"/>
    </ligand>
</feature>
<feature type="binding site" evidence="8">
    <location>
        <position position="98"/>
    </location>
    <ligand>
        <name>FAD</name>
        <dbReference type="ChEBI" id="CHEBI:57692"/>
    </ligand>
</feature>
<dbReference type="OrthoDB" id="6062at2157"/>
<accession>A0A0X1KMK2</accession>
<comment type="catalytic activity">
    <reaction evidence="8">
        <text>2,3-bis-O-(phytanyl)-sn-glycerol 1-phosphate + 8 A = 2,3-bis-O-(geranylgeranyl)-sn-glycerol 1-phosphate + 8 AH2</text>
        <dbReference type="Rhea" id="RHEA:64368"/>
        <dbReference type="ChEBI" id="CHEBI:13193"/>
        <dbReference type="ChEBI" id="CHEBI:17499"/>
        <dbReference type="ChEBI" id="CHEBI:58837"/>
        <dbReference type="ChEBI" id="CHEBI:73125"/>
    </reaction>
</comment>
<dbReference type="GO" id="GO:0046467">
    <property type="term" value="P:membrane lipid biosynthetic process"/>
    <property type="evidence" value="ECO:0007669"/>
    <property type="project" value="InterPro"/>
</dbReference>
<feature type="binding site" evidence="8">
    <location>
        <position position="35"/>
    </location>
    <ligand>
        <name>FAD</name>
        <dbReference type="ChEBI" id="CHEBI:57692"/>
    </ligand>
</feature>
<feature type="binding site" evidence="8">
    <location>
        <position position="49"/>
    </location>
    <ligand>
        <name>FAD</name>
        <dbReference type="ChEBI" id="CHEBI:57692"/>
    </ligand>
</feature>
<keyword evidence="11" id="KW-1185">Reference proteome</keyword>
<dbReference type="InterPro" id="IPR050407">
    <property type="entry name" value="Geranylgeranyl_reductase"/>
</dbReference>
<comment type="catalytic activity">
    <reaction evidence="8">
        <text>archaetidylserine + 8 AH2 = 2,3-bis-O-phytanyl-sn-glycero-3-phospho-L-serine + 8 A</text>
        <dbReference type="Rhea" id="RHEA:84215"/>
        <dbReference type="ChEBI" id="CHEBI:13193"/>
        <dbReference type="ChEBI" id="CHEBI:17499"/>
        <dbReference type="ChEBI" id="CHEBI:71517"/>
        <dbReference type="ChEBI" id="CHEBI:74853"/>
    </reaction>
</comment>
<dbReference type="HAMAP" id="MF_01287">
    <property type="entry name" value="DGGGPL_reductase"/>
    <property type="match status" value="1"/>
</dbReference>
<dbReference type="AlphaFoldDB" id="A0A0X1KMK2"/>
<proteinExistence type="inferred from homology"/>
<dbReference type="EMBL" id="CP007140">
    <property type="protein sequence ID" value="AJC72493.1"/>
    <property type="molecule type" value="Genomic_DNA"/>
</dbReference>
<keyword evidence="7 8" id="KW-1208">Phospholipid metabolism</keyword>
<keyword evidence="3 8" id="KW-0274">FAD</keyword>
<dbReference type="Pfam" id="PF12831">
    <property type="entry name" value="FAD_oxidored"/>
    <property type="match status" value="1"/>
</dbReference>
<feature type="binding site" evidence="8">
    <location>
        <position position="122"/>
    </location>
    <ligand>
        <name>FAD</name>
        <dbReference type="ChEBI" id="CHEBI:57692"/>
    </ligand>
</feature>
<dbReference type="Pfam" id="PF22578">
    <property type="entry name" value="GGR_cat"/>
    <property type="match status" value="1"/>
</dbReference>
<name>A0A0X1KMK2_9EURY</name>
<dbReference type="PATRIC" id="fig|1432656.3.peg.2008"/>
<comment type="miscellaneous">
    <text evidence="8">Reduction reaction proceeds via syn addition of hydrogen for double bonds.</text>
</comment>
<dbReference type="PANTHER" id="PTHR42685:SF18">
    <property type="entry name" value="DIGERANYLGERANYLGLYCEROPHOSPHOLIPID REDUCTASE"/>
    <property type="match status" value="1"/>
</dbReference>
<comment type="caution">
    <text evidence="8">Lacks conserved residue(s) required for the propagation of feature annotation.</text>
</comment>
<evidence type="ECO:0000256" key="4">
    <source>
        <dbReference type="ARBA" id="ARBA00023002"/>
    </source>
</evidence>
<dbReference type="EC" id="1.3.-.-" evidence="8"/>
<keyword evidence="5 8" id="KW-0443">Lipid metabolism</keyword>
<comment type="catalytic activity">
    <reaction evidence="8">
        <text>a 2,3-bis-O-phytanyl-sn-glycerol 1-phospholipid + 8 A = a 2,3-bis-O-(geranylgeranyl)-sn-glycerol 1-phospholipid + 8 AH2</text>
        <dbReference type="Rhea" id="RHEA:64376"/>
        <dbReference type="ChEBI" id="CHEBI:13193"/>
        <dbReference type="ChEBI" id="CHEBI:17499"/>
        <dbReference type="ChEBI" id="CHEBI:138139"/>
        <dbReference type="ChEBI" id="CHEBI:138140"/>
    </reaction>
</comment>
<keyword evidence="4 8" id="KW-0560">Oxidoreductase</keyword>